<evidence type="ECO:0000256" key="3">
    <source>
        <dbReference type="ARBA" id="ARBA00022692"/>
    </source>
</evidence>
<gene>
    <name evidence="8" type="ORF">PRVXH_001126</name>
</gene>
<dbReference type="InterPro" id="IPR001279">
    <property type="entry name" value="Metallo-B-lactamas"/>
</dbReference>
<evidence type="ECO:0000259" key="7">
    <source>
        <dbReference type="SMART" id="SM00849"/>
    </source>
</evidence>
<feature type="transmembrane region" description="Helical" evidence="6">
    <location>
        <begin position="345"/>
        <end position="367"/>
    </location>
</feature>
<dbReference type="PANTHER" id="PTHR30619:SF7">
    <property type="entry name" value="BETA-LACTAMASE DOMAIN PROTEIN"/>
    <property type="match status" value="1"/>
</dbReference>
<dbReference type="InterPro" id="IPR036866">
    <property type="entry name" value="RibonucZ/Hydroxyglut_hydro"/>
</dbReference>
<dbReference type="SMART" id="SM00849">
    <property type="entry name" value="Lactamase_B"/>
    <property type="match status" value="1"/>
</dbReference>
<protein>
    <submittedName>
        <fullName evidence="8">DNA internalization-related competence protein ComEC/Rec2</fullName>
    </submittedName>
</protein>
<dbReference type="InterPro" id="IPR004477">
    <property type="entry name" value="ComEC_N"/>
</dbReference>
<feature type="transmembrane region" description="Helical" evidence="6">
    <location>
        <begin position="44"/>
        <end position="61"/>
    </location>
</feature>
<comment type="subcellular location">
    <subcellularLocation>
        <location evidence="1">Cell membrane</location>
        <topology evidence="1">Multi-pass membrane protein</topology>
    </subcellularLocation>
</comment>
<feature type="transmembrane region" description="Helical" evidence="6">
    <location>
        <begin position="373"/>
        <end position="397"/>
    </location>
</feature>
<dbReference type="Pfam" id="PF03772">
    <property type="entry name" value="Competence"/>
    <property type="match status" value="1"/>
</dbReference>
<feature type="transmembrane region" description="Helical" evidence="6">
    <location>
        <begin position="459"/>
        <end position="480"/>
    </location>
</feature>
<feature type="transmembrane region" description="Helical" evidence="6">
    <location>
        <begin position="219"/>
        <end position="245"/>
    </location>
</feature>
<dbReference type="GO" id="GO:0030420">
    <property type="term" value="P:establishment of competence for transformation"/>
    <property type="evidence" value="ECO:0007669"/>
    <property type="project" value="InterPro"/>
</dbReference>
<dbReference type="Gene3D" id="3.60.15.10">
    <property type="entry name" value="Ribonuclease Z/Hydroxyacylglutathione hydrolase-like"/>
    <property type="match status" value="1"/>
</dbReference>
<evidence type="ECO:0000256" key="1">
    <source>
        <dbReference type="ARBA" id="ARBA00004651"/>
    </source>
</evidence>
<keyword evidence="5 6" id="KW-0472">Membrane</keyword>
<feature type="transmembrane region" description="Helical" evidence="6">
    <location>
        <begin position="297"/>
        <end position="314"/>
    </location>
</feature>
<feature type="domain" description="Metallo-beta-lactamase" evidence="7">
    <location>
        <begin position="485"/>
        <end position="685"/>
    </location>
</feature>
<dbReference type="EMBL" id="CP159485">
    <property type="protein sequence ID" value="XCI29783.1"/>
    <property type="molecule type" value="Genomic_DNA"/>
</dbReference>
<evidence type="ECO:0000256" key="2">
    <source>
        <dbReference type="ARBA" id="ARBA00022475"/>
    </source>
</evidence>
<dbReference type="NCBIfam" id="TIGR00360">
    <property type="entry name" value="ComEC_N-term"/>
    <property type="match status" value="1"/>
</dbReference>
<accession>A0AAU8HWJ6</accession>
<dbReference type="AlphaFoldDB" id="A0AAU8HWJ6"/>
<evidence type="ECO:0000313" key="8">
    <source>
        <dbReference type="EMBL" id="XCI29783.1"/>
    </source>
</evidence>
<dbReference type="InterPro" id="IPR052159">
    <property type="entry name" value="Competence_DNA_uptake"/>
</dbReference>
<dbReference type="SUPFAM" id="SSF56281">
    <property type="entry name" value="Metallo-hydrolase/oxidoreductase"/>
    <property type="match status" value="1"/>
</dbReference>
<sequence>MPWFIATAIATITIFYNSTTITVLSIIMLTILLLGYYNKKGLKCFMALCFVVLLIAIRFNYVEHQKEEWLKVREQPDTLTIQAVKTIDGYTGKIIDSKNHNINRGSINIYLDDEIKSGSIVKHTGKVNTSKQYNNFYVPYEYSYINDYVGYITQHTGSIEIKEATPALYHKINDVMISRANKVLNKLSEESRGLVQGIFFGSKTNISNTDHTSLLDAGLVHITAVSGFHVGIVFYMFFSLSALFFKDKDKRYLVGLLFTILFVIFVGFKASTLRALIMITIFTLSKILGYPYSLTRSIALTFIVSIIINPFLIYDMGFQFSYLGVLGIALFHSKITFLDWIPNEFLVNILKATIAVQITTFPLNIYYNGGFPLLSPLANLLTTPAMPLIFGALLFSMAFPISPVITLIDLLAKWILFVANIYGRWQPISVEFMLCVIFVAILLHIGLRFKEYKKYCITFAFGISMTFLIYTCIPTIHLHFIDVGQGDCILITDNRNNILVDTGGNINYDVGNRAVIPTLKRLGVTQLDFVFITHAHYDHGGAIAELAKQIPIKNIVVPDNNFFKGGTADLVFSTAKQHQINVISIEKGTKITFSEELKFNTLHPRTNFLPSESQLNNISLVFEGSLFDTQILLTGDVERQGEEVIAPLLGEADILKVAHHGSLTSTSKEIVKFTSPKYAIITVGENSFGHPSNDVIKRLENNGSEVLRTDKHGRIFFTIRPWGYKLDTVLR</sequence>
<dbReference type="RefSeq" id="WP_353894330.1">
    <property type="nucleotide sequence ID" value="NZ_CP159485.1"/>
</dbReference>
<feature type="transmembrane region" description="Helical" evidence="6">
    <location>
        <begin position="252"/>
        <end position="268"/>
    </location>
</feature>
<dbReference type="InterPro" id="IPR035681">
    <property type="entry name" value="ComA-like_MBL"/>
</dbReference>
<keyword evidence="4 6" id="KW-1133">Transmembrane helix</keyword>
<feature type="transmembrane region" description="Helical" evidence="6">
    <location>
        <begin position="320"/>
        <end position="338"/>
    </location>
</feature>
<feature type="transmembrane region" description="Helical" evidence="6">
    <location>
        <begin position="12"/>
        <end position="37"/>
    </location>
</feature>
<evidence type="ECO:0000256" key="6">
    <source>
        <dbReference type="SAM" id="Phobius"/>
    </source>
</evidence>
<dbReference type="PANTHER" id="PTHR30619">
    <property type="entry name" value="DNA INTERNALIZATION/COMPETENCE PROTEIN COMEC/REC2"/>
    <property type="match status" value="1"/>
</dbReference>
<keyword evidence="3 6" id="KW-0812">Transmembrane</keyword>
<dbReference type="NCBIfam" id="TIGR00361">
    <property type="entry name" value="ComEC_Rec2"/>
    <property type="match status" value="1"/>
</dbReference>
<evidence type="ECO:0000256" key="5">
    <source>
        <dbReference type="ARBA" id="ARBA00023136"/>
    </source>
</evidence>
<feature type="transmembrane region" description="Helical" evidence="6">
    <location>
        <begin position="428"/>
        <end position="447"/>
    </location>
</feature>
<reference evidence="8" key="2">
    <citation type="submission" date="2024-06" db="EMBL/GenBank/DDBJ databases">
        <authorList>
            <person name="Petrova K.O."/>
            <person name="Toshchakov S.V."/>
            <person name="Boltjanskaja Y.V."/>
            <person name="Kevbrin V.V."/>
        </authorList>
    </citation>
    <scope>NUCLEOTIDE SEQUENCE</scope>
    <source>
        <strain evidence="8">Z-710</strain>
    </source>
</reference>
<dbReference type="InterPro" id="IPR004797">
    <property type="entry name" value="Competence_ComEC/Rec2"/>
</dbReference>
<keyword evidence="2" id="KW-1003">Cell membrane</keyword>
<name>A0AAU8HWJ6_9FIRM</name>
<organism evidence="8">
    <name type="scientific">Proteinivorax hydrogeniformans</name>
    <dbReference type="NCBI Taxonomy" id="1826727"/>
    <lineage>
        <taxon>Bacteria</taxon>
        <taxon>Bacillati</taxon>
        <taxon>Bacillota</taxon>
        <taxon>Clostridia</taxon>
        <taxon>Eubacteriales</taxon>
        <taxon>Proteinivoracaceae</taxon>
        <taxon>Proteinivorax</taxon>
    </lineage>
</organism>
<proteinExistence type="predicted"/>
<dbReference type="Pfam" id="PF00753">
    <property type="entry name" value="Lactamase_B"/>
    <property type="match status" value="1"/>
</dbReference>
<dbReference type="CDD" id="cd07731">
    <property type="entry name" value="ComA-like_MBL-fold"/>
    <property type="match status" value="1"/>
</dbReference>
<dbReference type="GO" id="GO:0005886">
    <property type="term" value="C:plasma membrane"/>
    <property type="evidence" value="ECO:0007669"/>
    <property type="project" value="UniProtKB-SubCell"/>
</dbReference>
<reference evidence="8" key="1">
    <citation type="journal article" date="2018" name="Antonie Van Leeuwenhoek">
        <title>Proteinivorax hydrogeniformans sp. nov., an anaerobic, haloalkaliphilic bacterium fermenting proteinaceous compounds with high hydrogen production.</title>
        <authorList>
            <person name="Boltyanskaya Y."/>
            <person name="Detkova E."/>
            <person name="Pimenov N."/>
            <person name="Kevbrin V."/>
        </authorList>
    </citation>
    <scope>NUCLEOTIDE SEQUENCE</scope>
    <source>
        <strain evidence="8">Z-710</strain>
    </source>
</reference>
<evidence type="ECO:0000256" key="4">
    <source>
        <dbReference type="ARBA" id="ARBA00022989"/>
    </source>
</evidence>